<evidence type="ECO:0000256" key="2">
    <source>
        <dbReference type="ARBA" id="ARBA00022900"/>
    </source>
</evidence>
<sequence>MKGEQLVTLSLLLFAFPLAFSGEVLDAFGKPVLASGKYYILPALSGLRSGGGLSPVERDETYKCPVVVFQDLSRVKRGMPLKFSVLGKSDGIVYEGSQLEISFVDKPGCATSSNLVGVGDDFPLKWIGIGSAKDHPGKKVFNGYFKLEKQYKGYQLLFCPANVITCFNVARTQDQLGYRLVLTNGRYAVTPVPFQLYYVTFLPA</sequence>
<feature type="signal peptide" evidence="4">
    <location>
        <begin position="1"/>
        <end position="21"/>
    </location>
</feature>
<evidence type="ECO:0000256" key="3">
    <source>
        <dbReference type="ARBA" id="ARBA00023157"/>
    </source>
</evidence>
<dbReference type="Proteomes" id="UP001603857">
    <property type="component" value="Unassembled WGS sequence"/>
</dbReference>
<keyword evidence="4" id="KW-0732">Signal</keyword>
<comment type="caution">
    <text evidence="5">The sequence shown here is derived from an EMBL/GenBank/DDBJ whole genome shotgun (WGS) entry which is preliminary data.</text>
</comment>
<protein>
    <recommendedName>
        <fullName evidence="7">Kunitz inhibitor ST1-like</fullName>
    </recommendedName>
</protein>
<keyword evidence="6" id="KW-1185">Reference proteome</keyword>
<dbReference type="InterPro" id="IPR002160">
    <property type="entry name" value="Prot_inh_Kunz-lg"/>
</dbReference>
<dbReference type="EMBL" id="JBGMDY010000005">
    <property type="protein sequence ID" value="KAL2334467.1"/>
    <property type="molecule type" value="Genomic_DNA"/>
</dbReference>
<dbReference type="AlphaFoldDB" id="A0ABD1MF90"/>
<reference evidence="5 6" key="1">
    <citation type="submission" date="2024-08" db="EMBL/GenBank/DDBJ databases">
        <title>Insights into the chromosomal genome structure of Flemingia macrophylla.</title>
        <authorList>
            <person name="Ding Y."/>
            <person name="Zhao Y."/>
            <person name="Bi W."/>
            <person name="Wu M."/>
            <person name="Zhao G."/>
            <person name="Gong Y."/>
            <person name="Li W."/>
            <person name="Zhang P."/>
        </authorList>
    </citation>
    <scope>NUCLEOTIDE SEQUENCE [LARGE SCALE GENOMIC DNA]</scope>
    <source>
        <strain evidence="5">DYQJB</strain>
        <tissue evidence="5">Leaf</tissue>
    </source>
</reference>
<proteinExistence type="predicted"/>
<organism evidence="5 6">
    <name type="scientific">Flemingia macrophylla</name>
    <dbReference type="NCBI Taxonomy" id="520843"/>
    <lineage>
        <taxon>Eukaryota</taxon>
        <taxon>Viridiplantae</taxon>
        <taxon>Streptophyta</taxon>
        <taxon>Embryophyta</taxon>
        <taxon>Tracheophyta</taxon>
        <taxon>Spermatophyta</taxon>
        <taxon>Magnoliopsida</taxon>
        <taxon>eudicotyledons</taxon>
        <taxon>Gunneridae</taxon>
        <taxon>Pentapetalae</taxon>
        <taxon>rosids</taxon>
        <taxon>fabids</taxon>
        <taxon>Fabales</taxon>
        <taxon>Fabaceae</taxon>
        <taxon>Papilionoideae</taxon>
        <taxon>50 kb inversion clade</taxon>
        <taxon>NPAAA clade</taxon>
        <taxon>indigoferoid/millettioid clade</taxon>
        <taxon>Phaseoleae</taxon>
        <taxon>Flemingia</taxon>
    </lineage>
</organism>
<dbReference type="SMART" id="SM00452">
    <property type="entry name" value="STI"/>
    <property type="match status" value="1"/>
</dbReference>
<dbReference type="InterPro" id="IPR011065">
    <property type="entry name" value="Kunitz_inhibitor_STI-like_sf"/>
</dbReference>
<accession>A0ABD1MF90</accession>
<keyword evidence="3" id="KW-1015">Disulfide bond</keyword>
<evidence type="ECO:0000313" key="5">
    <source>
        <dbReference type="EMBL" id="KAL2334467.1"/>
    </source>
</evidence>
<dbReference type="PRINTS" id="PR00291">
    <property type="entry name" value="KUNITZINHBTR"/>
</dbReference>
<evidence type="ECO:0000256" key="4">
    <source>
        <dbReference type="SAM" id="SignalP"/>
    </source>
</evidence>
<evidence type="ECO:0000256" key="1">
    <source>
        <dbReference type="ARBA" id="ARBA00022690"/>
    </source>
</evidence>
<dbReference type="PANTHER" id="PTHR33107:SF21">
    <property type="entry name" value="KUNITZ FAMILY TRYPSIN AND PROTEASE INHIBITOR PROTEIN"/>
    <property type="match status" value="1"/>
</dbReference>
<dbReference type="GO" id="GO:0004867">
    <property type="term" value="F:serine-type endopeptidase inhibitor activity"/>
    <property type="evidence" value="ECO:0007669"/>
    <property type="project" value="UniProtKB-KW"/>
</dbReference>
<gene>
    <name evidence="5" type="ORF">Fmac_015680</name>
</gene>
<feature type="chain" id="PRO_5044764820" description="Kunitz inhibitor ST1-like" evidence="4">
    <location>
        <begin position="22"/>
        <end position="204"/>
    </location>
</feature>
<dbReference type="Pfam" id="PF00197">
    <property type="entry name" value="Kunitz_legume"/>
    <property type="match status" value="1"/>
</dbReference>
<dbReference type="SUPFAM" id="SSF50386">
    <property type="entry name" value="STI-like"/>
    <property type="match status" value="1"/>
</dbReference>
<keyword evidence="2" id="KW-0722">Serine protease inhibitor</keyword>
<evidence type="ECO:0008006" key="7">
    <source>
        <dbReference type="Google" id="ProtNLM"/>
    </source>
</evidence>
<keyword evidence="1" id="KW-0646">Protease inhibitor</keyword>
<name>A0ABD1MF90_9FABA</name>
<dbReference type="PANTHER" id="PTHR33107">
    <property type="entry name" value="KUNITZ TRYPSIN INHIBITOR 2"/>
    <property type="match status" value="1"/>
</dbReference>
<evidence type="ECO:0000313" key="6">
    <source>
        <dbReference type="Proteomes" id="UP001603857"/>
    </source>
</evidence>
<dbReference type="Gene3D" id="2.80.10.50">
    <property type="match status" value="1"/>
</dbReference>